<evidence type="ECO:0000256" key="2">
    <source>
        <dbReference type="ARBA" id="ARBA00023315"/>
    </source>
</evidence>
<dbReference type="KEGG" id="bgj:AWC36_00245"/>
<dbReference type="GO" id="GO:0016746">
    <property type="term" value="F:acyltransferase activity"/>
    <property type="evidence" value="ECO:0007669"/>
    <property type="project" value="UniProtKB-KW"/>
</dbReference>
<dbReference type="Proteomes" id="UP000285972">
    <property type="component" value="Unassembled WGS sequence"/>
</dbReference>
<evidence type="ECO:0000313" key="7">
    <source>
        <dbReference type="EMBL" id="RLM23300.1"/>
    </source>
</evidence>
<evidence type="ECO:0000256" key="6">
    <source>
        <dbReference type="SAM" id="MobiDB-lite"/>
    </source>
</evidence>
<name>A0AAE8JMR0_9GAMM</name>
<evidence type="ECO:0008006" key="9">
    <source>
        <dbReference type="Google" id="ProtNLM"/>
    </source>
</evidence>
<organism evidence="7 8">
    <name type="scientific">Brenneria goodwinii</name>
    <dbReference type="NCBI Taxonomy" id="1109412"/>
    <lineage>
        <taxon>Bacteria</taxon>
        <taxon>Pseudomonadati</taxon>
        <taxon>Pseudomonadota</taxon>
        <taxon>Gammaproteobacteria</taxon>
        <taxon>Enterobacterales</taxon>
        <taxon>Pectobacteriaceae</taxon>
        <taxon>Brenneria</taxon>
    </lineage>
</organism>
<comment type="caution">
    <text evidence="7">The sequence shown here is derived from an EMBL/GenBank/DDBJ whole genome shotgun (WGS) entry which is preliminary data.</text>
</comment>
<dbReference type="AlphaFoldDB" id="A0AAE8JMR0"/>
<dbReference type="EMBL" id="MJLX01000029">
    <property type="protein sequence ID" value="RLM23300.1"/>
    <property type="molecule type" value="Genomic_DNA"/>
</dbReference>
<evidence type="ECO:0000256" key="4">
    <source>
        <dbReference type="ARBA" id="ARBA00048364"/>
    </source>
</evidence>
<dbReference type="GeneID" id="70905197"/>
<dbReference type="InterPro" id="IPR005083">
    <property type="entry name" value="YopJ-like"/>
</dbReference>
<reference evidence="7 8" key="1">
    <citation type="submission" date="2016-09" db="EMBL/GenBank/DDBJ databases">
        <authorList>
            <person name="Doonan J."/>
            <person name="Pachebat J.A."/>
            <person name="Golyshin P.N."/>
            <person name="Denman S."/>
            <person name="Mcdonald J.E."/>
        </authorList>
    </citation>
    <scope>NUCLEOTIDE SEQUENCE [LARGE SCALE GENOMIC DNA]</scope>
    <source>
        <strain evidence="7 8">FRB141</strain>
    </source>
</reference>
<dbReference type="Pfam" id="PF03421">
    <property type="entry name" value="Acetyltransf_14"/>
    <property type="match status" value="1"/>
</dbReference>
<comment type="catalytic activity">
    <reaction evidence="5">
        <text>L-seryl-[protein] + acetyl-CoA = O-acetyl-L-seryl-[protein] + CoA</text>
        <dbReference type="Rhea" id="RHEA:59392"/>
        <dbReference type="Rhea" id="RHEA-COMP:9863"/>
        <dbReference type="Rhea" id="RHEA-COMP:15352"/>
        <dbReference type="ChEBI" id="CHEBI:29999"/>
        <dbReference type="ChEBI" id="CHEBI:57287"/>
        <dbReference type="ChEBI" id="CHEBI:57288"/>
        <dbReference type="ChEBI" id="CHEBI:141128"/>
    </reaction>
    <physiologicalReaction direction="left-to-right" evidence="5">
        <dbReference type="Rhea" id="RHEA:59393"/>
    </physiologicalReaction>
</comment>
<accession>A0AAE8JMR0</accession>
<proteinExistence type="inferred from homology"/>
<sequence length="353" mass="39298">MRIPFITSFTASQPSQSGSLNATSSSATSAAESSGGPQESSSSQPANAVYPYTSARKETSAGLSARFSRLGLGLRSSEGYNPRQVTKQLNNYLNKLESHASDSIQPNVRTEESALQKYLIMAQNDKHHLQIGLLSISATNGDELKNALRMMDNNTKWRAVMNIADDDEPNEPPHSVAVEAEKKNNKISLVVVDAYASAFTDSDIAEHITDHDAALTVLFTSVQKSPSGCKIFSLHDVKAMASREEAMNQFHQRNYAKIDDGDYDKSNRDTFVTREFKHQLPADFYRLTTSQSVFNSLPESIKNTLRHYFNKNLNTRITHENHGVPQAVTYNTAIEDQRMAFARDTLQWLGSRR</sequence>
<evidence type="ECO:0000256" key="5">
    <source>
        <dbReference type="ARBA" id="ARBA00048662"/>
    </source>
</evidence>
<gene>
    <name evidence="7" type="ORF">BIY26_11965</name>
</gene>
<comment type="similarity">
    <text evidence="3">Belongs to the acetyltransferase YopJ family.</text>
</comment>
<protein>
    <recommendedName>
        <fullName evidence="9">Avirulence protein</fullName>
    </recommendedName>
</protein>
<evidence type="ECO:0000256" key="1">
    <source>
        <dbReference type="ARBA" id="ARBA00022679"/>
    </source>
</evidence>
<dbReference type="RefSeq" id="WP_095833251.1">
    <property type="nucleotide sequence ID" value="NZ_CP014137.1"/>
</dbReference>
<keyword evidence="1" id="KW-0808">Transferase</keyword>
<feature type="region of interest" description="Disordered" evidence="6">
    <location>
        <begin position="1"/>
        <end position="49"/>
    </location>
</feature>
<comment type="catalytic activity">
    <reaction evidence="4">
        <text>L-threonyl-[protein] + acetyl-CoA = O-acetyl-L-threonyl-[protein] + CoA</text>
        <dbReference type="Rhea" id="RHEA:65340"/>
        <dbReference type="Rhea" id="RHEA-COMP:11060"/>
        <dbReference type="Rhea" id="RHEA-COMP:16780"/>
        <dbReference type="ChEBI" id="CHEBI:30013"/>
        <dbReference type="ChEBI" id="CHEBI:57287"/>
        <dbReference type="ChEBI" id="CHEBI:57288"/>
        <dbReference type="ChEBI" id="CHEBI:141025"/>
    </reaction>
    <physiologicalReaction direction="left-to-right" evidence="4">
        <dbReference type="Rhea" id="RHEA:65341"/>
    </physiologicalReaction>
</comment>
<keyword evidence="2" id="KW-0012">Acyltransferase</keyword>
<feature type="compositionally biased region" description="Low complexity" evidence="6">
    <location>
        <begin position="15"/>
        <end position="45"/>
    </location>
</feature>
<evidence type="ECO:0000256" key="3">
    <source>
        <dbReference type="ARBA" id="ARBA00023785"/>
    </source>
</evidence>
<evidence type="ECO:0000313" key="8">
    <source>
        <dbReference type="Proteomes" id="UP000285972"/>
    </source>
</evidence>